<evidence type="ECO:0000313" key="2">
    <source>
        <dbReference type="Proteomes" id="UP001501599"/>
    </source>
</evidence>
<dbReference type="Proteomes" id="UP001501599">
    <property type="component" value="Unassembled WGS sequence"/>
</dbReference>
<accession>A0ABP5MHL4</accession>
<dbReference type="EMBL" id="BAAAQT010000006">
    <property type="protein sequence ID" value="GAA2174143.1"/>
    <property type="molecule type" value="Genomic_DNA"/>
</dbReference>
<evidence type="ECO:0000313" key="1">
    <source>
        <dbReference type="EMBL" id="GAA2174143.1"/>
    </source>
</evidence>
<protein>
    <submittedName>
        <fullName evidence="1">Uncharacterized protein</fullName>
    </submittedName>
</protein>
<gene>
    <name evidence="1" type="ORF">GCM10009846_18950</name>
</gene>
<dbReference type="RefSeq" id="WP_344342963.1">
    <property type="nucleotide sequence ID" value="NZ_BAAAQT010000006.1"/>
</dbReference>
<sequence length="61" mass="7069">MSDPEIPAEMPPVTPAFQADLDAYTAGRLDEEELVERYMDRLGYGDMWRRQQRLEPGELPD</sequence>
<name>A0ABP5MHL4_9MICO</name>
<keyword evidence="2" id="KW-1185">Reference proteome</keyword>
<proteinExistence type="predicted"/>
<organism evidence="1 2">
    <name type="scientific">Agrococcus versicolor</name>
    <dbReference type="NCBI Taxonomy" id="501482"/>
    <lineage>
        <taxon>Bacteria</taxon>
        <taxon>Bacillati</taxon>
        <taxon>Actinomycetota</taxon>
        <taxon>Actinomycetes</taxon>
        <taxon>Micrococcales</taxon>
        <taxon>Microbacteriaceae</taxon>
        <taxon>Agrococcus</taxon>
    </lineage>
</organism>
<reference evidence="2" key="1">
    <citation type="journal article" date="2019" name="Int. J. Syst. Evol. Microbiol.">
        <title>The Global Catalogue of Microorganisms (GCM) 10K type strain sequencing project: providing services to taxonomists for standard genome sequencing and annotation.</title>
        <authorList>
            <consortium name="The Broad Institute Genomics Platform"/>
            <consortium name="The Broad Institute Genome Sequencing Center for Infectious Disease"/>
            <person name="Wu L."/>
            <person name="Ma J."/>
        </authorList>
    </citation>
    <scope>NUCLEOTIDE SEQUENCE [LARGE SCALE GENOMIC DNA]</scope>
    <source>
        <strain evidence="2">JCM 16026</strain>
    </source>
</reference>
<comment type="caution">
    <text evidence="1">The sequence shown here is derived from an EMBL/GenBank/DDBJ whole genome shotgun (WGS) entry which is preliminary data.</text>
</comment>